<evidence type="ECO:0000256" key="2">
    <source>
        <dbReference type="ARBA" id="ARBA00022723"/>
    </source>
</evidence>
<comment type="subunit">
    <text evidence="6">Interacts with the cytoplasmic NapA precursor.</text>
</comment>
<feature type="binding site" evidence="6">
    <location>
        <position position="74"/>
    </location>
    <ligand>
        <name>[4Fe-4S] cluster</name>
        <dbReference type="ChEBI" id="CHEBI:49883"/>
        <label>2</label>
    </ligand>
</feature>
<dbReference type="NCBIfam" id="TIGR00402">
    <property type="entry name" value="napF"/>
    <property type="match status" value="1"/>
</dbReference>
<dbReference type="GO" id="GO:0046872">
    <property type="term" value="F:metal ion binding"/>
    <property type="evidence" value="ECO:0007669"/>
    <property type="project" value="UniProtKB-KW"/>
</dbReference>
<sequence>MINRSRRSLFTRQQSPQLQRLPWIKDENTFTDQCQRCNACIYGCQTNIIVKGDGGFPVVDFHHGEGECSFCYQCATVCPEPLFELQHQSPWAQVAIINSSCMAVNNIECRSCGDQCEIQAIRFALQIGKVAQPVINSADCSGCGGCISGCPVAAIEMITP</sequence>
<dbReference type="Pfam" id="PF12838">
    <property type="entry name" value="Fer4_7"/>
    <property type="match status" value="1"/>
</dbReference>
<comment type="cofactor">
    <cofactor evidence="6">
        <name>[4Fe-4S] cluster</name>
        <dbReference type="ChEBI" id="CHEBI:49883"/>
    </cofactor>
</comment>
<reference evidence="9" key="1">
    <citation type="submission" date="2017-06" db="EMBL/GenBank/DDBJ databases">
        <authorList>
            <person name="Rodrigo-Torres L."/>
            <person name="Arahal R. D."/>
            <person name="Lucena T."/>
        </authorList>
    </citation>
    <scope>NUCLEOTIDE SEQUENCE [LARGE SCALE GENOMIC DNA]</scope>
    <source>
        <strain evidence="9">type strain: CECT 9192</strain>
    </source>
</reference>
<comment type="function">
    <text evidence="6">Could be involved in the maturation of NapA, the catalytic subunit of the periplasmic nitrate reductase, before its export into the periplasm.</text>
</comment>
<feature type="binding site" evidence="6">
    <location>
        <position position="34"/>
    </location>
    <ligand>
        <name>[4Fe-4S] cluster</name>
        <dbReference type="ChEBI" id="CHEBI:49883"/>
        <label>1</label>
    </ligand>
</feature>
<evidence type="ECO:0000256" key="4">
    <source>
        <dbReference type="ARBA" id="ARBA00023004"/>
    </source>
</evidence>
<dbReference type="GO" id="GO:0051539">
    <property type="term" value="F:4 iron, 4 sulfur cluster binding"/>
    <property type="evidence" value="ECO:0007669"/>
    <property type="project" value="UniProtKB-UniRule"/>
</dbReference>
<feature type="binding site" evidence="6">
    <location>
        <position position="40"/>
    </location>
    <ligand>
        <name>[4Fe-4S] cluster</name>
        <dbReference type="ChEBI" id="CHEBI:49883"/>
        <label>1</label>
    </ligand>
</feature>
<evidence type="ECO:0000313" key="9">
    <source>
        <dbReference type="Proteomes" id="UP000196485"/>
    </source>
</evidence>
<accession>A0A1Y6KS38</accession>
<dbReference type="CDD" id="cd10564">
    <property type="entry name" value="NapF_like"/>
    <property type="match status" value="1"/>
</dbReference>
<gene>
    <name evidence="6" type="primary">napF</name>
    <name evidence="8" type="ORF">PAQU9191_00056</name>
</gene>
<keyword evidence="6" id="KW-0963">Cytoplasm</keyword>
<dbReference type="RefSeq" id="WP_087819262.1">
    <property type="nucleotide sequence ID" value="NZ_FYAH01000001.1"/>
</dbReference>
<dbReference type="PROSITE" id="PS00198">
    <property type="entry name" value="4FE4S_FER_1"/>
    <property type="match status" value="1"/>
</dbReference>
<dbReference type="SUPFAM" id="SSF54862">
    <property type="entry name" value="4Fe-4S ferredoxins"/>
    <property type="match status" value="1"/>
</dbReference>
<dbReference type="InterPro" id="IPR017900">
    <property type="entry name" value="4Fe4S_Fe_S_CS"/>
</dbReference>
<feature type="domain" description="4Fe-4S ferredoxin-type" evidence="7">
    <location>
        <begin position="55"/>
        <end position="88"/>
    </location>
</feature>
<feature type="binding site" evidence="6">
    <location>
        <position position="44"/>
    </location>
    <ligand>
        <name>[4Fe-4S] cluster</name>
        <dbReference type="ChEBI" id="CHEBI:49883"/>
        <label>1</label>
    </ligand>
</feature>
<keyword evidence="2 6" id="KW-0479">Metal-binding</keyword>
<feature type="binding site" evidence="6">
    <location>
        <position position="78"/>
    </location>
    <ligand>
        <name>[4Fe-4S] cluster</name>
        <dbReference type="ChEBI" id="CHEBI:49883"/>
        <label>2</label>
    </ligand>
</feature>
<comment type="subcellular location">
    <subcellularLocation>
        <location evidence="6">Cytoplasm</location>
    </subcellularLocation>
</comment>
<dbReference type="InterPro" id="IPR017896">
    <property type="entry name" value="4Fe4S_Fe-S-bd"/>
</dbReference>
<feature type="binding site" evidence="6">
    <location>
        <position position="146"/>
    </location>
    <ligand>
        <name>[4Fe-4S] cluster</name>
        <dbReference type="ChEBI" id="CHEBI:49883"/>
        <label>3</label>
    </ligand>
</feature>
<feature type="binding site" evidence="6">
    <location>
        <position position="68"/>
    </location>
    <ligand>
        <name>[4Fe-4S] cluster</name>
        <dbReference type="ChEBI" id="CHEBI:49883"/>
        <label>2</label>
    </ligand>
</feature>
<feature type="binding site" evidence="6">
    <location>
        <position position="143"/>
    </location>
    <ligand>
        <name>[4Fe-4S] cluster</name>
        <dbReference type="ChEBI" id="CHEBI:49883"/>
        <label>3</label>
    </ligand>
</feature>
<organism evidence="8 9">
    <name type="scientific">Photobacterium aquimaris</name>
    <dbReference type="NCBI Taxonomy" id="512643"/>
    <lineage>
        <taxon>Bacteria</taxon>
        <taxon>Pseudomonadati</taxon>
        <taxon>Pseudomonadota</taxon>
        <taxon>Gammaproteobacteria</taxon>
        <taxon>Vibrionales</taxon>
        <taxon>Vibrionaceae</taxon>
        <taxon>Photobacterium</taxon>
    </lineage>
</organism>
<dbReference type="HAMAP" id="MF_02201">
    <property type="entry name" value="NapF"/>
    <property type="match status" value="1"/>
</dbReference>
<evidence type="ECO:0000256" key="5">
    <source>
        <dbReference type="ARBA" id="ARBA00023014"/>
    </source>
</evidence>
<dbReference type="Pfam" id="PF13187">
    <property type="entry name" value="Fer4_9"/>
    <property type="match status" value="1"/>
</dbReference>
<evidence type="ECO:0000256" key="1">
    <source>
        <dbReference type="ARBA" id="ARBA00022485"/>
    </source>
</evidence>
<dbReference type="InterPro" id="IPR004496">
    <property type="entry name" value="NapF"/>
</dbReference>
<evidence type="ECO:0000256" key="6">
    <source>
        <dbReference type="HAMAP-Rule" id="MF_02201"/>
    </source>
</evidence>
<feature type="binding site" evidence="6">
    <location>
        <position position="71"/>
    </location>
    <ligand>
        <name>[4Fe-4S] cluster</name>
        <dbReference type="ChEBI" id="CHEBI:49883"/>
        <label>2</label>
    </ligand>
</feature>
<comment type="similarity">
    <text evidence="6">Belongs to the NapF family.</text>
</comment>
<dbReference type="Gene3D" id="3.30.70.20">
    <property type="match status" value="2"/>
</dbReference>
<name>A0A1Y6KS38_9GAMM</name>
<evidence type="ECO:0000259" key="7">
    <source>
        <dbReference type="PROSITE" id="PS51379"/>
    </source>
</evidence>
<keyword evidence="4 6" id="KW-0408">Iron</keyword>
<dbReference type="GO" id="GO:0005737">
    <property type="term" value="C:cytoplasm"/>
    <property type="evidence" value="ECO:0007669"/>
    <property type="project" value="UniProtKB-SubCell"/>
</dbReference>
<dbReference type="AlphaFoldDB" id="A0A1Y6KS38"/>
<protein>
    <recommendedName>
        <fullName evidence="6">Ferredoxin-type protein NapF</fullName>
    </recommendedName>
</protein>
<feature type="binding site" evidence="6">
    <location>
        <position position="150"/>
    </location>
    <ligand>
        <name>[4Fe-4S] cluster</name>
        <dbReference type="ChEBI" id="CHEBI:49883"/>
        <label>3</label>
    </ligand>
</feature>
<feature type="binding site" evidence="6">
    <location>
        <position position="140"/>
    </location>
    <ligand>
        <name>[4Fe-4S] cluster</name>
        <dbReference type="ChEBI" id="CHEBI:49883"/>
        <label>3</label>
    </ligand>
</feature>
<dbReference type="PANTHER" id="PTHR43122:SF1">
    <property type="entry name" value="IRON-SULFUR-BINDING PROTEIN"/>
    <property type="match status" value="1"/>
</dbReference>
<dbReference type="PROSITE" id="PS51379">
    <property type="entry name" value="4FE4S_FER_2"/>
    <property type="match status" value="2"/>
</dbReference>
<proteinExistence type="inferred from homology"/>
<keyword evidence="9" id="KW-1185">Reference proteome</keyword>
<keyword evidence="1 6" id="KW-0004">4Fe-4S</keyword>
<feature type="binding site" evidence="6">
    <location>
        <position position="37"/>
    </location>
    <ligand>
        <name>[4Fe-4S] cluster</name>
        <dbReference type="ChEBI" id="CHEBI:49883"/>
        <label>1</label>
    </ligand>
</feature>
<evidence type="ECO:0000256" key="3">
    <source>
        <dbReference type="ARBA" id="ARBA00022737"/>
    </source>
</evidence>
<dbReference type="EMBL" id="FYAH01000001">
    <property type="protein sequence ID" value="SMY14842.1"/>
    <property type="molecule type" value="Genomic_DNA"/>
</dbReference>
<dbReference type="Proteomes" id="UP000196485">
    <property type="component" value="Unassembled WGS sequence"/>
</dbReference>
<evidence type="ECO:0000313" key="8">
    <source>
        <dbReference type="EMBL" id="SMY14842.1"/>
    </source>
</evidence>
<dbReference type="PANTHER" id="PTHR43122">
    <property type="entry name" value="FERREDOXIN SUBUNIT OF PYRUVATE:FLAVODOXIN OXIDOREDUCTASE-RELATED"/>
    <property type="match status" value="1"/>
</dbReference>
<keyword evidence="5 6" id="KW-0411">Iron-sulfur</keyword>
<keyword evidence="3 6" id="KW-0677">Repeat</keyword>
<feature type="domain" description="4Fe-4S ferredoxin-type" evidence="7">
    <location>
        <begin position="131"/>
        <end position="160"/>
    </location>
</feature>